<dbReference type="PROSITE" id="PS00646">
    <property type="entry name" value="RIBOSOMAL_S13_1"/>
    <property type="match status" value="1"/>
</dbReference>
<dbReference type="PROSITE" id="PS50159">
    <property type="entry name" value="RIBOSOMAL_S13_2"/>
    <property type="match status" value="1"/>
</dbReference>
<organism evidence="9 10">
    <name type="scientific">Zestosphaera tikiterensis</name>
    <dbReference type="NCBI Taxonomy" id="1973259"/>
    <lineage>
        <taxon>Archaea</taxon>
        <taxon>Thermoproteota</taxon>
        <taxon>Thermoprotei</taxon>
        <taxon>Desulfurococcales</taxon>
        <taxon>Desulfurococcaceae</taxon>
        <taxon>Zestosphaera</taxon>
    </lineage>
</organism>
<dbReference type="Gene3D" id="1.10.8.50">
    <property type="match status" value="1"/>
</dbReference>
<dbReference type="Proteomes" id="UP000244093">
    <property type="component" value="Unassembled WGS sequence"/>
</dbReference>
<accession>A0A2R7Y496</accession>
<dbReference type="NCBIfam" id="NF003140">
    <property type="entry name" value="PRK04053.1"/>
    <property type="match status" value="1"/>
</dbReference>
<gene>
    <name evidence="6" type="primary">rps13</name>
    <name evidence="9" type="ORF">B7O98_05890</name>
</gene>
<protein>
    <recommendedName>
        <fullName evidence="6">Small ribosomal subunit protein uS13</fullName>
    </recommendedName>
</protein>
<evidence type="ECO:0000313" key="10">
    <source>
        <dbReference type="Proteomes" id="UP000244093"/>
    </source>
</evidence>
<dbReference type="AlphaFoldDB" id="A0A2R7Y496"/>
<evidence type="ECO:0000313" key="9">
    <source>
        <dbReference type="EMBL" id="PUA32199.1"/>
    </source>
</evidence>
<comment type="function">
    <text evidence="6">Located at the top of the head of the 30S subunit, it contacts several helices of the 16S rRNA. In the 70S ribosome it contacts the 23S rRNA (bridge B1a) and protein L5 of the 50S subunit (bridge B1b), connecting the 2 subunits; these bridges are implicated in subunit movement.</text>
</comment>
<dbReference type="InterPro" id="IPR019977">
    <property type="entry name" value="Ribosomal_uS13_archaeal"/>
</dbReference>
<comment type="subunit">
    <text evidence="6">Part of the 30S ribosomal subunit. Forms a loose heterodimer with protein S19. Forms two bridges to the 50S subunit in the 70S ribosome.</text>
</comment>
<keyword evidence="5 6" id="KW-0687">Ribonucleoprotein</keyword>
<dbReference type="PIRSF" id="PIRSF002134">
    <property type="entry name" value="Ribosomal_S13"/>
    <property type="match status" value="1"/>
</dbReference>
<evidence type="ECO:0000256" key="1">
    <source>
        <dbReference type="ARBA" id="ARBA00008080"/>
    </source>
</evidence>
<evidence type="ECO:0000256" key="7">
    <source>
        <dbReference type="RuleBase" id="RU003830"/>
    </source>
</evidence>
<evidence type="ECO:0000256" key="8">
    <source>
        <dbReference type="SAM" id="MobiDB-lite"/>
    </source>
</evidence>
<dbReference type="PANTHER" id="PTHR10871:SF3">
    <property type="entry name" value="SMALL RIBOSOMAL SUBUNIT PROTEIN US13"/>
    <property type="match status" value="1"/>
</dbReference>
<evidence type="ECO:0000256" key="5">
    <source>
        <dbReference type="ARBA" id="ARBA00023274"/>
    </source>
</evidence>
<reference evidence="9 10" key="1">
    <citation type="journal article" date="2018" name="Syst. Appl. Microbiol.">
        <title>A new symbiotic nanoarchaeote (Candidatus Nanoclepta minutus) and its host (Zestosphaera tikiterensis gen. nov., sp. nov.) from a New Zealand hot spring.</title>
        <authorList>
            <person name="St John E."/>
            <person name="Liu Y."/>
            <person name="Podar M."/>
            <person name="Stott M.B."/>
            <person name="Meneghin J."/>
            <person name="Chen Z."/>
            <person name="Lagutin K."/>
            <person name="Mitchell K."/>
            <person name="Reysenbach A.L."/>
        </authorList>
    </citation>
    <scope>NUCLEOTIDE SEQUENCE [LARGE SCALE GENOMIC DNA]</scope>
    <source>
        <strain evidence="9">NZ3</strain>
    </source>
</reference>
<evidence type="ECO:0000256" key="3">
    <source>
        <dbReference type="ARBA" id="ARBA00022884"/>
    </source>
</evidence>
<dbReference type="PANTHER" id="PTHR10871">
    <property type="entry name" value="30S RIBOSOMAL PROTEIN S13/40S RIBOSOMAL PROTEIN S18"/>
    <property type="match status" value="1"/>
</dbReference>
<dbReference type="Pfam" id="PF00416">
    <property type="entry name" value="Ribosomal_S13"/>
    <property type="match status" value="1"/>
</dbReference>
<dbReference type="InterPro" id="IPR010979">
    <property type="entry name" value="Ribosomal_uS13-like_H2TH"/>
</dbReference>
<comment type="caution">
    <text evidence="9">The sequence shown here is derived from an EMBL/GenBank/DDBJ whole genome shotgun (WGS) entry which is preliminary data.</text>
</comment>
<dbReference type="EMBL" id="NBVN01000004">
    <property type="protein sequence ID" value="PUA32199.1"/>
    <property type="molecule type" value="Genomic_DNA"/>
</dbReference>
<dbReference type="NCBIfam" id="TIGR03629">
    <property type="entry name" value="uS13_arch"/>
    <property type="match status" value="1"/>
</dbReference>
<evidence type="ECO:0000256" key="4">
    <source>
        <dbReference type="ARBA" id="ARBA00022980"/>
    </source>
</evidence>
<dbReference type="GO" id="GO:0005829">
    <property type="term" value="C:cytosol"/>
    <property type="evidence" value="ECO:0007669"/>
    <property type="project" value="TreeGrafter"/>
</dbReference>
<dbReference type="GO" id="GO:0003735">
    <property type="term" value="F:structural constituent of ribosome"/>
    <property type="evidence" value="ECO:0007669"/>
    <property type="project" value="InterPro"/>
</dbReference>
<feature type="region of interest" description="Disordered" evidence="8">
    <location>
        <begin position="136"/>
        <end position="158"/>
    </location>
</feature>
<dbReference type="FunFam" id="4.10.910.10:FF:000002">
    <property type="entry name" value="40S ribosomal protein S18"/>
    <property type="match status" value="1"/>
</dbReference>
<dbReference type="GO" id="GO:0015935">
    <property type="term" value="C:small ribosomal subunit"/>
    <property type="evidence" value="ECO:0007669"/>
    <property type="project" value="TreeGrafter"/>
</dbReference>
<evidence type="ECO:0000256" key="2">
    <source>
        <dbReference type="ARBA" id="ARBA00022730"/>
    </source>
</evidence>
<dbReference type="SUPFAM" id="SSF46946">
    <property type="entry name" value="S13-like H2TH domain"/>
    <property type="match status" value="1"/>
</dbReference>
<keyword evidence="4 6" id="KW-0689">Ribosomal protein</keyword>
<sequence length="158" mass="17897">MAESAFKHIVRIAGVDVEGDVLLPYGLAKIKGIGYHTGLAIARILGLNPYMRVGYLSESDVKRIEDVIHNPSKYGIPPWYLNRRKDYKTGEDKHLIGADLIFEVREDIDREIKTRSWRGIRHQLGLKVRGQRTHTTGRIGPVVGVTKGKAQQQQQKKE</sequence>
<dbReference type="Gene3D" id="4.10.910.10">
    <property type="entry name" value="30s ribosomal protein s13, domain 2"/>
    <property type="match status" value="1"/>
</dbReference>
<comment type="similarity">
    <text evidence="1 6 7">Belongs to the universal ribosomal protein uS13 family.</text>
</comment>
<name>A0A2R7Y496_9CREN</name>
<proteinExistence type="inferred from homology"/>
<keyword evidence="2 6" id="KW-0699">rRNA-binding</keyword>
<dbReference type="InterPro" id="IPR018269">
    <property type="entry name" value="Ribosomal_uS13_CS"/>
</dbReference>
<evidence type="ECO:0000256" key="6">
    <source>
        <dbReference type="HAMAP-Rule" id="MF_01315"/>
    </source>
</evidence>
<dbReference type="GO" id="GO:0006412">
    <property type="term" value="P:translation"/>
    <property type="evidence" value="ECO:0007669"/>
    <property type="project" value="UniProtKB-UniRule"/>
</dbReference>
<feature type="compositionally biased region" description="Low complexity" evidence="8">
    <location>
        <begin position="147"/>
        <end position="158"/>
    </location>
</feature>
<dbReference type="InterPro" id="IPR001892">
    <property type="entry name" value="Ribosomal_uS13"/>
</dbReference>
<keyword evidence="3 6" id="KW-0694">RNA-binding</keyword>
<dbReference type="InterPro" id="IPR027437">
    <property type="entry name" value="Rbsml_uS13_C"/>
</dbReference>
<dbReference type="HAMAP" id="MF_01315">
    <property type="entry name" value="Ribosomal_uS13"/>
    <property type="match status" value="1"/>
</dbReference>
<dbReference type="GO" id="GO:0019843">
    <property type="term" value="F:rRNA binding"/>
    <property type="evidence" value="ECO:0007669"/>
    <property type="project" value="UniProtKB-UniRule"/>
</dbReference>